<feature type="region of interest" description="Disordered" evidence="5">
    <location>
        <begin position="96"/>
        <end position="123"/>
    </location>
</feature>
<dbReference type="InterPro" id="IPR034151">
    <property type="entry name" value="TOPRIM_DnaG_bac"/>
</dbReference>
<dbReference type="Proteomes" id="UP000002194">
    <property type="component" value="Chromosome"/>
</dbReference>
<dbReference type="GO" id="GO:0008270">
    <property type="term" value="F:zinc ion binding"/>
    <property type="evidence" value="ECO:0007669"/>
    <property type="project" value="InterPro"/>
</dbReference>
<name>Q72A09_NITV2</name>
<dbReference type="NCBIfam" id="TIGR01613">
    <property type="entry name" value="primase_Cterm"/>
    <property type="match status" value="1"/>
</dbReference>
<accession>Q72A09</accession>
<dbReference type="AlphaFoldDB" id="Q72A09"/>
<dbReference type="InterPro" id="IPR002694">
    <property type="entry name" value="Znf_CHC2"/>
</dbReference>
<dbReference type="OrthoDB" id="9763644at2"/>
<dbReference type="Pfam" id="PF08706">
    <property type="entry name" value="D5_N"/>
    <property type="match status" value="1"/>
</dbReference>
<dbReference type="KEGG" id="dvu:DVU_2188"/>
<dbReference type="STRING" id="882.DVU_2188"/>
<dbReference type="GO" id="GO:0004386">
    <property type="term" value="F:helicase activity"/>
    <property type="evidence" value="ECO:0007669"/>
    <property type="project" value="UniProtKB-KW"/>
</dbReference>
<dbReference type="InterPro" id="IPR014015">
    <property type="entry name" value="Helicase_SF3_DNA-vir"/>
</dbReference>
<dbReference type="InterPro" id="IPR045455">
    <property type="entry name" value="NrS-1_pol-like_helicase"/>
</dbReference>
<dbReference type="PaxDb" id="882-DVU_2188"/>
<evidence type="ECO:0000256" key="3">
    <source>
        <dbReference type="ARBA" id="ARBA00022806"/>
    </source>
</evidence>
<dbReference type="Pfam" id="PF13155">
    <property type="entry name" value="Toprim_2"/>
    <property type="match status" value="1"/>
</dbReference>
<dbReference type="InterPro" id="IPR006500">
    <property type="entry name" value="Helicase_put_C_phage/plasmid"/>
</dbReference>
<dbReference type="InterPro" id="IPR004968">
    <property type="entry name" value="DNA_primase/NTPase_C"/>
</dbReference>
<proteinExistence type="predicted"/>
<dbReference type="PROSITE" id="PS51206">
    <property type="entry name" value="SF3_HELICASE_1"/>
    <property type="match status" value="1"/>
</dbReference>
<sequence length="830" mass="93362">MGWAGRNLSRDQRDAIARKLFTVTDEEDNWLNGLCPLHDDQNQSFSYNVDEDVFHCFRQCVEDGDLVDLYCHVRGLPLRSGEGFKAFRREFAADAGVGQPARRTPGETRKHEAASQKGAAKRSPRQNLEIPEAVYEAMTPVTPDWAARLYTQRGWTPEVMTTYGVRLLSHFRKKSDLYAVFPLKTIDRVVIPVRDAQGVLRNLRCYHALGKPPGDQPKIYSWGRGHGASMLFPPASMLRPGGVLLCEGEGDCLCAFSHGVRNAITQTGKPNEWPEDHAEALAGRDVVIAYDADQAGQKYAEAAAKNLVRKGCAVRIIRWPAFMGLREDGSWPEDHGQDLTDFFVRHRKTLSDFMLLLDDAQPYVPAGKAGASPDAGDDAPPAGADPNAPYMRFFGMSANGRFTFRERILADYLCQENPMMYHDKSGQLFVWNGKHFEIYSDEQLKRRAINALGEEATAARVASCSSLAMTMSAIPHGRSLNDRDDWLCIENGMLNVTTLELAPHDRDYLATIMLPVRYDSETTPKPERWLTFLAETIQTEGPIAQLQEFMGYCLTRQTKFDKCLLLLGPGSDGKSKVIKVLRAMVGEANCSAVSMTGLEDQFQRSALFGKLLNVGTEVTTAALESEYFKAIVTGDPIQASFKHKDSFEFTPCVKLVYAANKLPRVMDNSDGYFRRILPIQFKRQFLENDPAMDPDLEGKLMAELDGIFEWALVGLHRLLAQGRFTMCDETRDILMDYRRFNNPVLGFVQDRCTITDNTRTDIKDLYADFKRYASENGFKQLNRENFMRELETAARKVREDAAVRVTRPRAANGARPYLVENITLNPVVIE</sequence>
<dbReference type="Pfam" id="PF19263">
    <property type="entry name" value="DUF5906"/>
    <property type="match status" value="1"/>
</dbReference>
<feature type="compositionally biased region" description="Basic and acidic residues" evidence="5">
    <location>
        <begin position="104"/>
        <end position="114"/>
    </location>
</feature>
<dbReference type="PANTHER" id="PTHR35372:SF2">
    <property type="entry name" value="SF3 HELICASE DOMAIN-CONTAINING PROTEIN"/>
    <property type="match status" value="1"/>
</dbReference>
<dbReference type="GO" id="GO:0003899">
    <property type="term" value="F:DNA-directed RNA polymerase activity"/>
    <property type="evidence" value="ECO:0007669"/>
    <property type="project" value="InterPro"/>
</dbReference>
<keyword evidence="2" id="KW-0378">Hydrolase</keyword>
<dbReference type="InterPro" id="IPR014818">
    <property type="entry name" value="Phage/plasmid_primase_P4_C"/>
</dbReference>
<dbReference type="Gene3D" id="3.90.580.10">
    <property type="entry name" value="Zinc finger, CHC2-type domain"/>
    <property type="match status" value="1"/>
</dbReference>
<dbReference type="Pfam" id="PF03288">
    <property type="entry name" value="Pox_D5"/>
    <property type="match status" value="1"/>
</dbReference>
<dbReference type="SUPFAM" id="SSF52540">
    <property type="entry name" value="P-loop containing nucleoside triphosphate hydrolases"/>
    <property type="match status" value="1"/>
</dbReference>
<dbReference type="GO" id="GO:0016787">
    <property type="term" value="F:hydrolase activity"/>
    <property type="evidence" value="ECO:0007669"/>
    <property type="project" value="UniProtKB-KW"/>
</dbReference>
<evidence type="ECO:0000256" key="5">
    <source>
        <dbReference type="SAM" id="MobiDB-lite"/>
    </source>
</evidence>
<dbReference type="SMR" id="Q72A09"/>
<dbReference type="RefSeq" id="WP_010939463.1">
    <property type="nucleotide sequence ID" value="NC_002937.3"/>
</dbReference>
<reference evidence="7 8" key="1">
    <citation type="journal article" date="2004" name="Nat. Biotechnol.">
        <title>The genome sequence of the anaerobic, sulfate-reducing bacterium Desulfovibrio vulgaris Hildenborough.</title>
        <authorList>
            <person name="Heidelberg J.F."/>
            <person name="Seshadri R."/>
            <person name="Haveman S.A."/>
            <person name="Hemme C.L."/>
            <person name="Paulsen I.T."/>
            <person name="Kolonay J.F."/>
            <person name="Eisen J.A."/>
            <person name="Ward N."/>
            <person name="Methe B."/>
            <person name="Brinkac L.M."/>
            <person name="Daugherty S.C."/>
            <person name="Deboy R.T."/>
            <person name="Dodson R.J."/>
            <person name="Durkin A.S."/>
            <person name="Madupu R."/>
            <person name="Nelson W.C."/>
            <person name="Sullivan S.A."/>
            <person name="Fouts D."/>
            <person name="Haft D.H."/>
            <person name="Selengut J."/>
            <person name="Peterson J.D."/>
            <person name="Davidsen T.M."/>
            <person name="Zafar N."/>
            <person name="Zhou L."/>
            <person name="Radune D."/>
            <person name="Dimitrov G."/>
            <person name="Hance M."/>
            <person name="Tran K."/>
            <person name="Khouri H."/>
            <person name="Gill J."/>
            <person name="Utterback T.R."/>
            <person name="Feldblyum T.V."/>
            <person name="Wall J.D."/>
            <person name="Voordouw G."/>
            <person name="Fraser C.M."/>
        </authorList>
    </citation>
    <scope>NUCLEOTIDE SEQUENCE [LARGE SCALE GENOMIC DNA]</scope>
    <source>
        <strain evidence="8">ATCC 29579 / DSM 644 / NCIMB 8303 / VKM B-1760 / Hildenborough</strain>
    </source>
</reference>
<dbReference type="GO" id="GO:0005524">
    <property type="term" value="F:ATP binding"/>
    <property type="evidence" value="ECO:0007669"/>
    <property type="project" value="UniProtKB-KW"/>
</dbReference>
<dbReference type="GO" id="GO:0006260">
    <property type="term" value="P:DNA replication"/>
    <property type="evidence" value="ECO:0007669"/>
    <property type="project" value="InterPro"/>
</dbReference>
<dbReference type="PATRIC" id="fig|882.5.peg.1990"/>
<dbReference type="InterPro" id="IPR036977">
    <property type="entry name" value="DNA_primase_Znf_CHC2"/>
</dbReference>
<dbReference type="Gene3D" id="3.40.50.300">
    <property type="entry name" value="P-loop containing nucleotide triphosphate hydrolases"/>
    <property type="match status" value="1"/>
</dbReference>
<gene>
    <name evidence="7" type="ordered locus">DVU_2188</name>
</gene>
<dbReference type="EnsemblBacteria" id="AAS96661">
    <property type="protein sequence ID" value="AAS96661"/>
    <property type="gene ID" value="DVU_2188"/>
</dbReference>
<feature type="domain" description="SF3 helicase" evidence="6">
    <location>
        <begin position="541"/>
        <end position="694"/>
    </location>
</feature>
<evidence type="ECO:0000313" key="7">
    <source>
        <dbReference type="EMBL" id="AAS96661.1"/>
    </source>
</evidence>
<evidence type="ECO:0000259" key="6">
    <source>
        <dbReference type="PROSITE" id="PS51206"/>
    </source>
</evidence>
<dbReference type="Pfam" id="PF01807">
    <property type="entry name" value="Zn_ribbon_DnaG"/>
    <property type="match status" value="1"/>
</dbReference>
<evidence type="ECO:0000256" key="2">
    <source>
        <dbReference type="ARBA" id="ARBA00022801"/>
    </source>
</evidence>
<keyword evidence="8" id="KW-1185">Reference proteome</keyword>
<evidence type="ECO:0000256" key="4">
    <source>
        <dbReference type="ARBA" id="ARBA00022840"/>
    </source>
</evidence>
<evidence type="ECO:0000256" key="1">
    <source>
        <dbReference type="ARBA" id="ARBA00022741"/>
    </source>
</evidence>
<dbReference type="eggNOG" id="COG0358">
    <property type="taxonomic scope" value="Bacteria"/>
</dbReference>
<dbReference type="CDD" id="cd03364">
    <property type="entry name" value="TOPRIM_DnaG_primases"/>
    <property type="match status" value="1"/>
</dbReference>
<dbReference type="SMART" id="SM00885">
    <property type="entry name" value="D5_N"/>
    <property type="match status" value="1"/>
</dbReference>
<protein>
    <submittedName>
        <fullName evidence="7">Primase, putative</fullName>
    </submittedName>
</protein>
<dbReference type="GO" id="GO:0003677">
    <property type="term" value="F:DNA binding"/>
    <property type="evidence" value="ECO:0007669"/>
    <property type="project" value="InterPro"/>
</dbReference>
<keyword evidence="3" id="KW-0347">Helicase</keyword>
<dbReference type="SUPFAM" id="SSF57783">
    <property type="entry name" value="Zinc beta-ribbon"/>
    <property type="match status" value="1"/>
</dbReference>
<keyword evidence="4" id="KW-0067">ATP-binding</keyword>
<dbReference type="SUPFAM" id="SSF56731">
    <property type="entry name" value="DNA primase core"/>
    <property type="match status" value="1"/>
</dbReference>
<organism evidence="7 8">
    <name type="scientific">Nitratidesulfovibrio vulgaris (strain ATCC 29579 / DSM 644 / CCUG 34227 / NCIMB 8303 / VKM B-1760 / Hildenborough)</name>
    <name type="common">Desulfovibrio vulgaris</name>
    <dbReference type="NCBI Taxonomy" id="882"/>
    <lineage>
        <taxon>Bacteria</taxon>
        <taxon>Pseudomonadati</taxon>
        <taxon>Thermodesulfobacteriota</taxon>
        <taxon>Desulfovibrionia</taxon>
        <taxon>Desulfovibrionales</taxon>
        <taxon>Desulfovibrionaceae</taxon>
        <taxon>Nitratidesulfovibrio</taxon>
    </lineage>
</organism>
<evidence type="ECO:0000313" key="8">
    <source>
        <dbReference type="Proteomes" id="UP000002194"/>
    </source>
</evidence>
<dbReference type="PANTHER" id="PTHR35372">
    <property type="entry name" value="ATP BINDING PROTEIN-RELATED"/>
    <property type="match status" value="1"/>
</dbReference>
<dbReference type="InterPro" id="IPR051620">
    <property type="entry name" value="ORF904-like_C"/>
</dbReference>
<dbReference type="Gene3D" id="3.40.1360.10">
    <property type="match status" value="1"/>
</dbReference>
<dbReference type="HOGENOM" id="CLU_342184_0_0_7"/>
<dbReference type="EMBL" id="AE017285">
    <property type="protein sequence ID" value="AAS96661.1"/>
    <property type="molecule type" value="Genomic_DNA"/>
</dbReference>
<dbReference type="eggNOG" id="COG3378">
    <property type="taxonomic scope" value="Bacteria"/>
</dbReference>
<dbReference type="InterPro" id="IPR027417">
    <property type="entry name" value="P-loop_NTPase"/>
</dbReference>
<keyword evidence="1" id="KW-0547">Nucleotide-binding</keyword>